<dbReference type="EMBL" id="JBFALK010000014">
    <property type="protein sequence ID" value="MEV0971933.1"/>
    <property type="molecule type" value="Genomic_DNA"/>
</dbReference>
<comment type="caution">
    <text evidence="2">The sequence shown here is derived from an EMBL/GenBank/DDBJ whole genome shotgun (WGS) entry which is preliminary data.</text>
</comment>
<dbReference type="RefSeq" id="WP_061253892.1">
    <property type="nucleotide sequence ID" value="NZ_JBFALK010000014.1"/>
</dbReference>
<proteinExistence type="predicted"/>
<keyword evidence="3" id="KW-1185">Reference proteome</keyword>
<gene>
    <name evidence="2" type="ORF">AB0I59_25300</name>
</gene>
<name>A0ABV3GJY4_MICGL</name>
<dbReference type="Proteomes" id="UP001551675">
    <property type="component" value="Unassembled WGS sequence"/>
</dbReference>
<accession>A0ABV3GJY4</accession>
<feature type="domain" description="DUF397" evidence="1">
    <location>
        <begin position="9"/>
        <end position="62"/>
    </location>
</feature>
<dbReference type="Pfam" id="PF04149">
    <property type="entry name" value="DUF397"/>
    <property type="match status" value="1"/>
</dbReference>
<reference evidence="2 3" key="1">
    <citation type="submission" date="2024-06" db="EMBL/GenBank/DDBJ databases">
        <title>The Natural Products Discovery Center: Release of the First 8490 Sequenced Strains for Exploring Actinobacteria Biosynthetic Diversity.</title>
        <authorList>
            <person name="Kalkreuter E."/>
            <person name="Kautsar S.A."/>
            <person name="Yang D."/>
            <person name="Bader C.D."/>
            <person name="Teijaro C.N."/>
            <person name="Fluegel L."/>
            <person name="Davis C.M."/>
            <person name="Simpson J.R."/>
            <person name="Lauterbach L."/>
            <person name="Steele A.D."/>
            <person name="Gui C."/>
            <person name="Meng S."/>
            <person name="Li G."/>
            <person name="Viehrig K."/>
            <person name="Ye F."/>
            <person name="Su P."/>
            <person name="Kiefer A.F."/>
            <person name="Nichols A."/>
            <person name="Cepeda A.J."/>
            <person name="Yan W."/>
            <person name="Fan B."/>
            <person name="Jiang Y."/>
            <person name="Adhikari A."/>
            <person name="Zheng C.-J."/>
            <person name="Schuster L."/>
            <person name="Cowan T.M."/>
            <person name="Smanski M.J."/>
            <person name="Chevrette M.G."/>
            <person name="De Carvalho L.P.S."/>
            <person name="Shen B."/>
        </authorList>
    </citation>
    <scope>NUCLEOTIDE SEQUENCE [LARGE SCALE GENOMIC DNA]</scope>
    <source>
        <strain evidence="2 3">NPDC050100</strain>
    </source>
</reference>
<evidence type="ECO:0000313" key="3">
    <source>
        <dbReference type="Proteomes" id="UP001551675"/>
    </source>
</evidence>
<evidence type="ECO:0000259" key="1">
    <source>
        <dbReference type="Pfam" id="PF04149"/>
    </source>
</evidence>
<protein>
    <submittedName>
        <fullName evidence="2">DUF397 domain-containing protein</fullName>
    </submittedName>
</protein>
<sequence length="68" mass="7239">MYSIDLSGAAWRKSLRSAGNGNCVEVATLPEGHVGVRDSKDQDGPVLVFTPGEWDAFIGGVKDGEFDL</sequence>
<dbReference type="InterPro" id="IPR007278">
    <property type="entry name" value="DUF397"/>
</dbReference>
<organism evidence="2 3">
    <name type="scientific">Microtetraspora glauca</name>
    <dbReference type="NCBI Taxonomy" id="1996"/>
    <lineage>
        <taxon>Bacteria</taxon>
        <taxon>Bacillati</taxon>
        <taxon>Actinomycetota</taxon>
        <taxon>Actinomycetes</taxon>
        <taxon>Streptosporangiales</taxon>
        <taxon>Streptosporangiaceae</taxon>
        <taxon>Microtetraspora</taxon>
    </lineage>
</organism>
<evidence type="ECO:0000313" key="2">
    <source>
        <dbReference type="EMBL" id="MEV0971933.1"/>
    </source>
</evidence>